<dbReference type="EMBL" id="JACXVP010000001">
    <property type="protein sequence ID" value="KAG5632440.1"/>
    <property type="molecule type" value="Genomic_DNA"/>
</dbReference>
<keyword evidence="1" id="KW-0862">Zinc</keyword>
<dbReference type="PROSITE" id="PS50158">
    <property type="entry name" value="ZF_CCHC"/>
    <property type="match status" value="1"/>
</dbReference>
<dbReference type="GO" id="GO:0008270">
    <property type="term" value="F:zinc ion binding"/>
    <property type="evidence" value="ECO:0007669"/>
    <property type="project" value="UniProtKB-KW"/>
</dbReference>
<feature type="compositionally biased region" description="Basic and acidic residues" evidence="2">
    <location>
        <begin position="23"/>
        <end position="40"/>
    </location>
</feature>
<sequence>MREKSQLGDFCEQFGLPNPVAKEGNKDKYYRSSRNDDSHRNKISRHKHRSKEEREAKKSSRKSNRFTKDRSGRDLSKIKCYKCGKHGHITPNCKLNNLKVLELDEETYEKVYGMLYTSGANDDYESDSGSNIELFD</sequence>
<organism evidence="4 5">
    <name type="scientific">Solanum commersonii</name>
    <name type="common">Commerson's wild potato</name>
    <name type="synonym">Commerson's nightshade</name>
    <dbReference type="NCBI Taxonomy" id="4109"/>
    <lineage>
        <taxon>Eukaryota</taxon>
        <taxon>Viridiplantae</taxon>
        <taxon>Streptophyta</taxon>
        <taxon>Embryophyta</taxon>
        <taxon>Tracheophyta</taxon>
        <taxon>Spermatophyta</taxon>
        <taxon>Magnoliopsida</taxon>
        <taxon>eudicotyledons</taxon>
        <taxon>Gunneridae</taxon>
        <taxon>Pentapetalae</taxon>
        <taxon>asterids</taxon>
        <taxon>lamiids</taxon>
        <taxon>Solanales</taxon>
        <taxon>Solanaceae</taxon>
        <taxon>Solanoideae</taxon>
        <taxon>Solaneae</taxon>
        <taxon>Solanum</taxon>
    </lineage>
</organism>
<dbReference type="AlphaFoldDB" id="A0A9J6B6Y1"/>
<dbReference type="SUPFAM" id="SSF57756">
    <property type="entry name" value="Retrovirus zinc finger-like domains"/>
    <property type="match status" value="1"/>
</dbReference>
<evidence type="ECO:0000256" key="1">
    <source>
        <dbReference type="PROSITE-ProRule" id="PRU00047"/>
    </source>
</evidence>
<name>A0A9J6B6Y1_SOLCO</name>
<evidence type="ECO:0000313" key="5">
    <source>
        <dbReference type="Proteomes" id="UP000824120"/>
    </source>
</evidence>
<dbReference type="Gene3D" id="4.10.60.10">
    <property type="entry name" value="Zinc finger, CCHC-type"/>
    <property type="match status" value="1"/>
</dbReference>
<protein>
    <recommendedName>
        <fullName evidence="3">CCHC-type domain-containing protein</fullName>
    </recommendedName>
</protein>
<reference evidence="4 5" key="1">
    <citation type="submission" date="2020-09" db="EMBL/GenBank/DDBJ databases">
        <title>De no assembly of potato wild relative species, Solanum commersonii.</title>
        <authorList>
            <person name="Cho K."/>
        </authorList>
    </citation>
    <scope>NUCLEOTIDE SEQUENCE [LARGE SCALE GENOMIC DNA]</scope>
    <source>
        <strain evidence="4">LZ3.2</strain>
        <tissue evidence="4">Leaf</tissue>
    </source>
</reference>
<feature type="region of interest" description="Disordered" evidence="2">
    <location>
        <begin position="1"/>
        <end position="73"/>
    </location>
</feature>
<evidence type="ECO:0000259" key="3">
    <source>
        <dbReference type="PROSITE" id="PS50158"/>
    </source>
</evidence>
<accession>A0A9J6B6Y1</accession>
<comment type="caution">
    <text evidence="4">The sequence shown here is derived from an EMBL/GenBank/DDBJ whole genome shotgun (WGS) entry which is preliminary data.</text>
</comment>
<keyword evidence="5" id="KW-1185">Reference proteome</keyword>
<gene>
    <name evidence="4" type="ORF">H5410_004157</name>
</gene>
<evidence type="ECO:0000256" key="2">
    <source>
        <dbReference type="SAM" id="MobiDB-lite"/>
    </source>
</evidence>
<proteinExistence type="predicted"/>
<dbReference type="Proteomes" id="UP000824120">
    <property type="component" value="Chromosome 1"/>
</dbReference>
<keyword evidence="1" id="KW-0479">Metal-binding</keyword>
<evidence type="ECO:0000313" key="4">
    <source>
        <dbReference type="EMBL" id="KAG5632440.1"/>
    </source>
</evidence>
<dbReference type="PANTHER" id="PTHR33054">
    <property type="entry name" value="CCHC-TYPE DOMAIN-CONTAINING PROTEIN"/>
    <property type="match status" value="1"/>
</dbReference>
<dbReference type="InterPro" id="IPR036875">
    <property type="entry name" value="Znf_CCHC_sf"/>
</dbReference>
<dbReference type="InterPro" id="IPR001878">
    <property type="entry name" value="Znf_CCHC"/>
</dbReference>
<keyword evidence="1" id="KW-0863">Zinc-finger</keyword>
<dbReference type="PANTHER" id="PTHR33054:SF12">
    <property type="entry name" value="ZINC KNUCKLE FAMILY PROTEIN"/>
    <property type="match status" value="1"/>
</dbReference>
<dbReference type="OrthoDB" id="1304033at2759"/>
<feature type="domain" description="CCHC-type" evidence="3">
    <location>
        <begin position="79"/>
        <end position="94"/>
    </location>
</feature>
<dbReference type="GO" id="GO:0003676">
    <property type="term" value="F:nucleic acid binding"/>
    <property type="evidence" value="ECO:0007669"/>
    <property type="project" value="InterPro"/>
</dbReference>